<accession>A0A3B0W7F9</accession>
<feature type="domain" description="EamA" evidence="2">
    <location>
        <begin position="158"/>
        <end position="297"/>
    </location>
</feature>
<keyword evidence="1" id="KW-0472">Membrane</keyword>
<name>A0A3B0W7F9_9ZZZZ</name>
<evidence type="ECO:0000313" key="3">
    <source>
        <dbReference type="EMBL" id="VAW39614.1"/>
    </source>
</evidence>
<feature type="transmembrane region" description="Helical" evidence="1">
    <location>
        <begin position="133"/>
        <end position="152"/>
    </location>
</feature>
<keyword evidence="1" id="KW-0812">Transmembrane</keyword>
<feature type="transmembrane region" description="Helical" evidence="1">
    <location>
        <begin position="41"/>
        <end position="61"/>
    </location>
</feature>
<dbReference type="PANTHER" id="PTHR22911">
    <property type="entry name" value="ACYL-MALONYL CONDENSING ENZYME-RELATED"/>
    <property type="match status" value="1"/>
</dbReference>
<sequence>MNKPQNWKIGLGLSLMVVFFWATLPVSLDISLKAVDAWTLTWVRFCVATILTVLIIIFTGSWRGYQKLSGKNWLWLLLAGAMLTANYVLFILGLEKTSPGNAQVLIQLGPLLMIVGGVVIYKEAFNFRQKLGVVLLLTGLVLFFNDQIGIILTAEYKTGVFIVIFAAITWAAYALIQKKLHDVLSPQAILAIIYLLASVVLLPTATPATLTSLNHEQWLAISYACLNTVGAYGAFTQAIKYWQASRVGMIIALVPVFSLLFISIMSTAFPDLVLPEQIHLFGWLGVILIVSGSMIASLGRE</sequence>
<dbReference type="EMBL" id="UOEW01000238">
    <property type="protein sequence ID" value="VAW39614.1"/>
    <property type="molecule type" value="Genomic_DNA"/>
</dbReference>
<dbReference type="PANTHER" id="PTHR22911:SF134">
    <property type="entry name" value="DMT FAMILY TRANSPORTER"/>
    <property type="match status" value="1"/>
</dbReference>
<dbReference type="InterPro" id="IPR000620">
    <property type="entry name" value="EamA_dom"/>
</dbReference>
<dbReference type="AlphaFoldDB" id="A0A3B0W7F9"/>
<feature type="transmembrane region" description="Helical" evidence="1">
    <location>
        <begin position="218"/>
        <end position="235"/>
    </location>
</feature>
<evidence type="ECO:0000256" key="1">
    <source>
        <dbReference type="SAM" id="Phobius"/>
    </source>
</evidence>
<feature type="transmembrane region" description="Helical" evidence="1">
    <location>
        <begin position="158"/>
        <end position="176"/>
    </location>
</feature>
<feature type="transmembrane region" description="Helical" evidence="1">
    <location>
        <begin position="280"/>
        <end position="299"/>
    </location>
</feature>
<keyword evidence="1" id="KW-1133">Transmembrane helix</keyword>
<gene>
    <name evidence="3" type="ORF">MNBD_GAMMA01-50</name>
</gene>
<dbReference type="Gene3D" id="1.10.3730.20">
    <property type="match status" value="1"/>
</dbReference>
<reference evidence="3" key="1">
    <citation type="submission" date="2018-06" db="EMBL/GenBank/DDBJ databases">
        <authorList>
            <person name="Zhirakovskaya E."/>
        </authorList>
    </citation>
    <scope>NUCLEOTIDE SEQUENCE</scope>
</reference>
<organism evidence="3">
    <name type="scientific">hydrothermal vent metagenome</name>
    <dbReference type="NCBI Taxonomy" id="652676"/>
    <lineage>
        <taxon>unclassified sequences</taxon>
        <taxon>metagenomes</taxon>
        <taxon>ecological metagenomes</taxon>
    </lineage>
</organism>
<feature type="domain" description="EamA" evidence="2">
    <location>
        <begin position="9"/>
        <end position="144"/>
    </location>
</feature>
<feature type="transmembrane region" description="Helical" evidence="1">
    <location>
        <begin position="73"/>
        <end position="92"/>
    </location>
</feature>
<feature type="transmembrane region" description="Helical" evidence="1">
    <location>
        <begin position="104"/>
        <end position="121"/>
    </location>
</feature>
<feature type="transmembrane region" description="Helical" evidence="1">
    <location>
        <begin position="247"/>
        <end position="268"/>
    </location>
</feature>
<evidence type="ECO:0000259" key="2">
    <source>
        <dbReference type="Pfam" id="PF00892"/>
    </source>
</evidence>
<dbReference type="SUPFAM" id="SSF103481">
    <property type="entry name" value="Multidrug resistance efflux transporter EmrE"/>
    <property type="match status" value="2"/>
</dbReference>
<feature type="transmembrane region" description="Helical" evidence="1">
    <location>
        <begin position="188"/>
        <end position="206"/>
    </location>
</feature>
<dbReference type="Pfam" id="PF00892">
    <property type="entry name" value="EamA"/>
    <property type="match status" value="2"/>
</dbReference>
<dbReference type="InterPro" id="IPR037185">
    <property type="entry name" value="EmrE-like"/>
</dbReference>
<dbReference type="GO" id="GO:0016020">
    <property type="term" value="C:membrane"/>
    <property type="evidence" value="ECO:0007669"/>
    <property type="project" value="InterPro"/>
</dbReference>
<proteinExistence type="predicted"/>
<protein>
    <recommendedName>
        <fullName evidence="2">EamA domain-containing protein</fullName>
    </recommendedName>
</protein>